<feature type="region of interest" description="Disordered" evidence="1">
    <location>
        <begin position="105"/>
        <end position="158"/>
    </location>
</feature>
<feature type="region of interest" description="Disordered" evidence="1">
    <location>
        <begin position="27"/>
        <end position="49"/>
    </location>
</feature>
<dbReference type="AlphaFoldDB" id="A0A151GAC3"/>
<keyword evidence="4" id="KW-1185">Reference proteome</keyword>
<reference evidence="3 4" key="1">
    <citation type="journal article" date="2016" name="Sci. Rep.">
        <title>Insights into Adaptations to a Near-Obligate Nematode Endoparasitic Lifestyle from the Finished Genome of Drechmeria coniospora.</title>
        <authorList>
            <person name="Zhang L."/>
            <person name="Zhou Z."/>
            <person name="Guo Q."/>
            <person name="Fokkens L."/>
            <person name="Miskei M."/>
            <person name="Pocsi I."/>
            <person name="Zhang W."/>
            <person name="Chen M."/>
            <person name="Wang L."/>
            <person name="Sun Y."/>
            <person name="Donzelli B.G."/>
            <person name="Gibson D.M."/>
            <person name="Nelson D.R."/>
            <person name="Luo J.G."/>
            <person name="Rep M."/>
            <person name="Liu H."/>
            <person name="Yang S."/>
            <person name="Wang J."/>
            <person name="Krasnoff S.B."/>
            <person name="Xu Y."/>
            <person name="Molnar I."/>
            <person name="Lin M."/>
        </authorList>
    </citation>
    <scope>NUCLEOTIDE SEQUENCE [LARGE SCALE GENOMIC DNA]</scope>
    <source>
        <strain evidence="3 4">ARSEF 6962</strain>
    </source>
</reference>
<dbReference type="Proteomes" id="UP000076580">
    <property type="component" value="Chromosome 03"/>
</dbReference>
<organism evidence="3 4">
    <name type="scientific">Drechmeria coniospora</name>
    <name type="common">Nematophagous fungus</name>
    <name type="synonym">Meria coniospora</name>
    <dbReference type="NCBI Taxonomy" id="98403"/>
    <lineage>
        <taxon>Eukaryota</taxon>
        <taxon>Fungi</taxon>
        <taxon>Dikarya</taxon>
        <taxon>Ascomycota</taxon>
        <taxon>Pezizomycotina</taxon>
        <taxon>Sordariomycetes</taxon>
        <taxon>Hypocreomycetidae</taxon>
        <taxon>Hypocreales</taxon>
        <taxon>Ophiocordycipitaceae</taxon>
        <taxon>Drechmeria</taxon>
    </lineage>
</organism>
<feature type="compositionally biased region" description="Basic and acidic residues" evidence="1">
    <location>
        <begin position="108"/>
        <end position="122"/>
    </location>
</feature>
<proteinExistence type="predicted"/>
<sequence>MRAEPLCPLARLFLSLLVRPLHGLTRETKENSRSLGTHHRRRREESLETTDDMVAAAASECRCVAAQSVASMHPRQRPVMTVTSLQSLHVKVGWDGTERRIVLGSRPLIDRPGEEAEPEPTRSDPIGGSPEEGKAPWVSVTQSKKGRFLDAGHTRVTP</sequence>
<evidence type="ECO:0000256" key="2">
    <source>
        <dbReference type="SAM" id="SignalP"/>
    </source>
</evidence>
<feature type="signal peptide" evidence="2">
    <location>
        <begin position="1"/>
        <end position="23"/>
    </location>
</feature>
<gene>
    <name evidence="3" type="ORF">DCS_05984</name>
</gene>
<dbReference type="InParanoid" id="A0A151GAC3"/>
<name>A0A151GAC3_DRECN</name>
<protein>
    <recommendedName>
        <fullName evidence="5">Secreted protein</fullName>
    </recommendedName>
</protein>
<evidence type="ECO:0000313" key="3">
    <source>
        <dbReference type="EMBL" id="KYK54030.1"/>
    </source>
</evidence>
<feature type="chain" id="PRO_5007580355" description="Secreted protein" evidence="2">
    <location>
        <begin position="24"/>
        <end position="158"/>
    </location>
</feature>
<comment type="caution">
    <text evidence="3">The sequence shown here is derived from an EMBL/GenBank/DDBJ whole genome shotgun (WGS) entry which is preliminary data.</text>
</comment>
<evidence type="ECO:0000313" key="4">
    <source>
        <dbReference type="Proteomes" id="UP000076580"/>
    </source>
</evidence>
<dbReference type="RefSeq" id="XP_040653382.1">
    <property type="nucleotide sequence ID" value="XM_040803278.1"/>
</dbReference>
<accession>A0A151GAC3</accession>
<feature type="compositionally biased region" description="Basic and acidic residues" evidence="1">
    <location>
        <begin position="147"/>
        <end position="158"/>
    </location>
</feature>
<dbReference type="GeneID" id="63718627"/>
<evidence type="ECO:0000256" key="1">
    <source>
        <dbReference type="SAM" id="MobiDB-lite"/>
    </source>
</evidence>
<dbReference type="EMBL" id="LAYC01000003">
    <property type="protein sequence ID" value="KYK54030.1"/>
    <property type="molecule type" value="Genomic_DNA"/>
</dbReference>
<keyword evidence="2" id="KW-0732">Signal</keyword>
<evidence type="ECO:0008006" key="5">
    <source>
        <dbReference type="Google" id="ProtNLM"/>
    </source>
</evidence>